<accession>A0A6J7IQY9</accession>
<sequence length="53" mass="5831">MPYSWVTGSSSRSMPRTSIEYGGCSLMNRPECRTDAAHCACTTCEGRNVEDPK</sequence>
<name>A0A6J7IQY9_9ZZZZ</name>
<organism evidence="1">
    <name type="scientific">freshwater metagenome</name>
    <dbReference type="NCBI Taxonomy" id="449393"/>
    <lineage>
        <taxon>unclassified sequences</taxon>
        <taxon>metagenomes</taxon>
        <taxon>ecological metagenomes</taxon>
    </lineage>
</organism>
<dbReference type="AlphaFoldDB" id="A0A6J7IQY9"/>
<dbReference type="EMBL" id="CAFBMQ010000406">
    <property type="protein sequence ID" value="CAB4933349.1"/>
    <property type="molecule type" value="Genomic_DNA"/>
</dbReference>
<gene>
    <name evidence="1" type="ORF">UFOPK3609_02058</name>
</gene>
<reference evidence="1" key="1">
    <citation type="submission" date="2020-05" db="EMBL/GenBank/DDBJ databases">
        <authorList>
            <person name="Chiriac C."/>
            <person name="Salcher M."/>
            <person name="Ghai R."/>
            <person name="Kavagutti S V."/>
        </authorList>
    </citation>
    <scope>NUCLEOTIDE SEQUENCE</scope>
</reference>
<proteinExistence type="predicted"/>
<protein>
    <submittedName>
        <fullName evidence="1">Unannotated protein</fullName>
    </submittedName>
</protein>
<evidence type="ECO:0000313" key="1">
    <source>
        <dbReference type="EMBL" id="CAB4933349.1"/>
    </source>
</evidence>